<evidence type="ECO:0000313" key="2">
    <source>
        <dbReference type="EMBL" id="CAD9016500.1"/>
    </source>
</evidence>
<reference evidence="2" key="1">
    <citation type="submission" date="2021-01" db="EMBL/GenBank/DDBJ databases">
        <authorList>
            <person name="Corre E."/>
            <person name="Pelletier E."/>
            <person name="Niang G."/>
            <person name="Scheremetjew M."/>
            <person name="Finn R."/>
            <person name="Kale V."/>
            <person name="Holt S."/>
            <person name="Cochrane G."/>
            <person name="Meng A."/>
            <person name="Brown T."/>
            <person name="Cohen L."/>
        </authorList>
    </citation>
    <scope>NUCLEOTIDE SEQUENCE</scope>
    <source>
        <strain evidence="2">NIES-381</strain>
    </source>
</reference>
<dbReference type="EMBL" id="HBGA01073892">
    <property type="protein sequence ID" value="CAD9016500.1"/>
    <property type="molecule type" value="Transcribed_RNA"/>
</dbReference>
<dbReference type="AlphaFoldDB" id="A0A7S1ILH7"/>
<gene>
    <name evidence="2" type="ORF">EGYM00392_LOCUS27609</name>
</gene>
<feature type="region of interest" description="Disordered" evidence="1">
    <location>
        <begin position="60"/>
        <end position="89"/>
    </location>
</feature>
<sequence>MCHHKGRGMRDTHPVDNVATAKTYCLFDWGVGVEGISRERTCRHQKTRFTACLETVCPPQNHTRTSSPLPTDSEKPAVKSQPDTTGCEHLGREVARVALQAEP</sequence>
<feature type="compositionally biased region" description="Polar residues" evidence="1">
    <location>
        <begin position="60"/>
        <end position="70"/>
    </location>
</feature>
<evidence type="ECO:0000256" key="1">
    <source>
        <dbReference type="SAM" id="MobiDB-lite"/>
    </source>
</evidence>
<proteinExistence type="predicted"/>
<accession>A0A7S1ILH7</accession>
<protein>
    <submittedName>
        <fullName evidence="2">Uncharacterized protein</fullName>
    </submittedName>
</protein>
<name>A0A7S1ILH7_9EUGL</name>
<organism evidence="2">
    <name type="scientific">Eutreptiella gymnastica</name>
    <dbReference type="NCBI Taxonomy" id="73025"/>
    <lineage>
        <taxon>Eukaryota</taxon>
        <taxon>Discoba</taxon>
        <taxon>Euglenozoa</taxon>
        <taxon>Euglenida</taxon>
        <taxon>Spirocuta</taxon>
        <taxon>Euglenophyceae</taxon>
        <taxon>Eutreptiales</taxon>
        <taxon>Eutreptiaceae</taxon>
        <taxon>Eutreptiella</taxon>
    </lineage>
</organism>